<evidence type="ECO:0000313" key="10">
    <source>
        <dbReference type="Proteomes" id="UP000243207"/>
    </source>
</evidence>
<dbReference type="Pfam" id="PF04347">
    <property type="entry name" value="FliO"/>
    <property type="match status" value="1"/>
</dbReference>
<dbReference type="PANTHER" id="PTHR38766:SF1">
    <property type="entry name" value="FLAGELLAR PROTEIN FLIO"/>
    <property type="match status" value="1"/>
</dbReference>
<dbReference type="STRING" id="487184.SAMN05216421_0529"/>
<keyword evidence="9" id="KW-0969">Cilium</keyword>
<evidence type="ECO:0000256" key="7">
    <source>
        <dbReference type="RuleBase" id="RU362064"/>
    </source>
</evidence>
<feature type="transmembrane region" description="Helical" evidence="7">
    <location>
        <begin position="37"/>
        <end position="57"/>
    </location>
</feature>
<proteinExistence type="inferred from homology"/>
<comment type="subcellular location">
    <subcellularLocation>
        <location evidence="7">Cell membrane</location>
    </subcellularLocation>
    <subcellularLocation>
        <location evidence="7">Bacterial flagellum basal body</location>
    </subcellularLocation>
</comment>
<organism evidence="9 10">
    <name type="scientific">Halopseudomonas xinjiangensis</name>
    <dbReference type="NCBI Taxonomy" id="487184"/>
    <lineage>
        <taxon>Bacteria</taxon>
        <taxon>Pseudomonadati</taxon>
        <taxon>Pseudomonadota</taxon>
        <taxon>Gammaproteobacteria</taxon>
        <taxon>Pseudomonadales</taxon>
        <taxon>Pseudomonadaceae</taxon>
        <taxon>Halopseudomonas</taxon>
    </lineage>
</organism>
<keyword evidence="3 7" id="KW-1133">Transmembrane helix</keyword>
<name>A0A1H1MSE7_9GAMM</name>
<evidence type="ECO:0000256" key="5">
    <source>
        <dbReference type="ARBA" id="ARBA00023143"/>
    </source>
</evidence>
<gene>
    <name evidence="9" type="ORF">SAMN05216421_0529</name>
</gene>
<dbReference type="GO" id="GO:0009425">
    <property type="term" value="C:bacterial-type flagellum basal body"/>
    <property type="evidence" value="ECO:0007669"/>
    <property type="project" value="UniProtKB-SubCell"/>
</dbReference>
<dbReference type="PANTHER" id="PTHR38766">
    <property type="entry name" value="FLAGELLAR PROTEIN FLIO"/>
    <property type="match status" value="1"/>
</dbReference>
<comment type="similarity">
    <text evidence="6 7">Belongs to the FliO/MopB family.</text>
</comment>
<keyword evidence="8" id="KW-0732">Signal</keyword>
<feature type="chain" id="PRO_5009254717" description="Flagellar protein" evidence="8">
    <location>
        <begin position="22"/>
        <end position="142"/>
    </location>
</feature>
<evidence type="ECO:0000256" key="8">
    <source>
        <dbReference type="SAM" id="SignalP"/>
    </source>
</evidence>
<reference evidence="10" key="1">
    <citation type="submission" date="2016-10" db="EMBL/GenBank/DDBJ databases">
        <authorList>
            <person name="Varghese N."/>
            <person name="Submissions S."/>
        </authorList>
    </citation>
    <scope>NUCLEOTIDE SEQUENCE [LARGE SCALE GENOMIC DNA]</scope>
    <source>
        <strain evidence="10">NRRL B-51270</strain>
    </source>
</reference>
<accession>A0A1H1MSE7</accession>
<keyword evidence="9" id="KW-0966">Cell projection</keyword>
<evidence type="ECO:0000256" key="1">
    <source>
        <dbReference type="ARBA" id="ARBA00022475"/>
    </source>
</evidence>
<evidence type="ECO:0000256" key="3">
    <source>
        <dbReference type="ARBA" id="ARBA00022989"/>
    </source>
</evidence>
<sequence>MKSVAVPFVFVGWVASAAVWAAPVATSEAQTSVAGQVGQLVLGLAFIVGLIFLLGYLMRRIGPLAAQGGQNIRIISSLPLGPRDRLMLVDVAGKQLLLGASPGRISTLHVFDEPIAELPSEGTPGGDFAQKLQALLKRENRP</sequence>
<keyword evidence="4 7" id="KW-0472">Membrane</keyword>
<feature type="signal peptide" evidence="8">
    <location>
        <begin position="1"/>
        <end position="21"/>
    </location>
</feature>
<keyword evidence="10" id="KW-1185">Reference proteome</keyword>
<dbReference type="AlphaFoldDB" id="A0A1H1MSE7"/>
<dbReference type="OrthoDB" id="5741235at2"/>
<evidence type="ECO:0000313" key="9">
    <source>
        <dbReference type="EMBL" id="SDR89552.1"/>
    </source>
</evidence>
<evidence type="ECO:0000256" key="2">
    <source>
        <dbReference type="ARBA" id="ARBA00022692"/>
    </source>
</evidence>
<keyword evidence="1 7" id="KW-1003">Cell membrane</keyword>
<keyword evidence="2 7" id="KW-0812">Transmembrane</keyword>
<keyword evidence="5 7" id="KW-0975">Bacterial flagellum</keyword>
<dbReference type="Proteomes" id="UP000243207">
    <property type="component" value="Chromosome I"/>
</dbReference>
<dbReference type="NCBIfam" id="TIGR03500">
    <property type="entry name" value="FliO_TIGR"/>
    <property type="match status" value="1"/>
</dbReference>
<keyword evidence="9" id="KW-0282">Flagellum</keyword>
<dbReference type="GO" id="GO:0005886">
    <property type="term" value="C:plasma membrane"/>
    <property type="evidence" value="ECO:0007669"/>
    <property type="project" value="UniProtKB-SubCell"/>
</dbReference>
<dbReference type="RefSeq" id="WP_093391690.1">
    <property type="nucleotide sequence ID" value="NZ_LT629736.1"/>
</dbReference>
<dbReference type="GO" id="GO:0044781">
    <property type="term" value="P:bacterial-type flagellum organization"/>
    <property type="evidence" value="ECO:0007669"/>
    <property type="project" value="UniProtKB-UniRule"/>
</dbReference>
<protein>
    <recommendedName>
        <fullName evidence="7">Flagellar protein</fullName>
    </recommendedName>
</protein>
<evidence type="ECO:0000256" key="4">
    <source>
        <dbReference type="ARBA" id="ARBA00023136"/>
    </source>
</evidence>
<evidence type="ECO:0000256" key="6">
    <source>
        <dbReference type="ARBA" id="ARBA00037937"/>
    </source>
</evidence>
<dbReference type="EMBL" id="LT629736">
    <property type="protein sequence ID" value="SDR89552.1"/>
    <property type="molecule type" value="Genomic_DNA"/>
</dbReference>
<dbReference type="InterPro" id="IPR052205">
    <property type="entry name" value="FliO/MopB"/>
</dbReference>
<dbReference type="InterPro" id="IPR022781">
    <property type="entry name" value="Flagellar_biosynth_FliO"/>
</dbReference>